<proteinExistence type="predicted"/>
<keyword evidence="1" id="KW-0812">Transmembrane</keyword>
<feature type="transmembrane region" description="Helical" evidence="1">
    <location>
        <begin position="147"/>
        <end position="165"/>
    </location>
</feature>
<dbReference type="Pfam" id="PF14342">
    <property type="entry name" value="DUF4396"/>
    <property type="match status" value="1"/>
</dbReference>
<accession>A0ABS1DNA0</accession>
<evidence type="ECO:0000313" key="3">
    <source>
        <dbReference type="EMBL" id="MBK1671392.1"/>
    </source>
</evidence>
<evidence type="ECO:0000259" key="2">
    <source>
        <dbReference type="Pfam" id="PF14342"/>
    </source>
</evidence>
<dbReference type="EMBL" id="NRRL01000181">
    <property type="protein sequence ID" value="MBK1671392.1"/>
    <property type="molecule type" value="Genomic_DNA"/>
</dbReference>
<keyword evidence="1" id="KW-0472">Membrane</keyword>
<keyword evidence="4" id="KW-1185">Reference proteome</keyword>
<reference evidence="3 4" key="1">
    <citation type="journal article" date="2020" name="Microorganisms">
        <title>Osmotic Adaptation and Compatible Solute Biosynthesis of Phototrophic Bacteria as Revealed from Genome Analyses.</title>
        <authorList>
            <person name="Imhoff J.F."/>
            <person name="Rahn T."/>
            <person name="Kunzel S."/>
            <person name="Keller A."/>
            <person name="Neulinger S.C."/>
        </authorList>
    </citation>
    <scope>NUCLEOTIDE SEQUENCE [LARGE SCALE GENOMIC DNA]</scope>
    <source>
        <strain evidence="3 4">DSM 9895</strain>
    </source>
</reference>
<dbReference type="RefSeq" id="WP_200344210.1">
    <property type="nucleotide sequence ID" value="NZ_NRRL01000181.1"/>
</dbReference>
<comment type="caution">
    <text evidence="3">The sequence shown here is derived from an EMBL/GenBank/DDBJ whole genome shotgun (WGS) entry which is preliminary data.</text>
</comment>
<evidence type="ECO:0000256" key="1">
    <source>
        <dbReference type="SAM" id="Phobius"/>
    </source>
</evidence>
<dbReference type="Proteomes" id="UP001296873">
    <property type="component" value="Unassembled WGS sequence"/>
</dbReference>
<gene>
    <name evidence="3" type="ORF">CKO28_25660</name>
</gene>
<feature type="transmembrane region" description="Helical" evidence="1">
    <location>
        <begin position="171"/>
        <end position="195"/>
    </location>
</feature>
<dbReference type="InterPro" id="IPR025509">
    <property type="entry name" value="DUF4396"/>
</dbReference>
<protein>
    <submittedName>
        <fullName evidence="3">Copper oxidase</fullName>
    </submittedName>
</protein>
<evidence type="ECO:0000313" key="4">
    <source>
        <dbReference type="Proteomes" id="UP001296873"/>
    </source>
</evidence>
<feature type="transmembrane region" description="Helical" evidence="1">
    <location>
        <begin position="79"/>
        <end position="98"/>
    </location>
</feature>
<organism evidence="3 4">
    <name type="scientific">Rhodovibrio sodomensis</name>
    <dbReference type="NCBI Taxonomy" id="1088"/>
    <lineage>
        <taxon>Bacteria</taxon>
        <taxon>Pseudomonadati</taxon>
        <taxon>Pseudomonadota</taxon>
        <taxon>Alphaproteobacteria</taxon>
        <taxon>Rhodospirillales</taxon>
        <taxon>Rhodovibrionaceae</taxon>
        <taxon>Rhodovibrio</taxon>
    </lineage>
</organism>
<feature type="transmembrane region" description="Helical" evidence="1">
    <location>
        <begin position="104"/>
        <end position="126"/>
    </location>
</feature>
<feature type="domain" description="DUF4396" evidence="2">
    <location>
        <begin position="70"/>
        <end position="200"/>
    </location>
</feature>
<sequence>MTLQTLLAIWAVLVALSVGVLLRDLRRHNPEIHGLMRWVWILTVLYSGPLGLAGYYWSGRKQIPRDDLGRRAFRSVAHCYSGCGLGEIGGLLLAVGLLELGTTATALVTFAAAYIAGFALTIGPLMQGGESFRAALSDTLWSETASIGVMEVTAIAVDLWLAGSAGVGSALFWASLAVSLTVGLVAAYPVNVLLIRFGVKQGMHSPKDHAHAH</sequence>
<feature type="transmembrane region" description="Helical" evidence="1">
    <location>
        <begin position="38"/>
        <end position="58"/>
    </location>
</feature>
<name>A0ABS1DNA0_9PROT</name>
<keyword evidence="1" id="KW-1133">Transmembrane helix</keyword>